<dbReference type="EMBL" id="VSSQ01104434">
    <property type="protein sequence ID" value="MPN44923.1"/>
    <property type="molecule type" value="Genomic_DNA"/>
</dbReference>
<name>A0A645IBW5_9ZZZZ</name>
<gene>
    <name evidence="1" type="ORF">SDC9_192490</name>
</gene>
<accession>A0A645IBW5</accession>
<comment type="caution">
    <text evidence="1">The sequence shown here is derived from an EMBL/GenBank/DDBJ whole genome shotgun (WGS) entry which is preliminary data.</text>
</comment>
<organism evidence="1">
    <name type="scientific">bioreactor metagenome</name>
    <dbReference type="NCBI Taxonomy" id="1076179"/>
    <lineage>
        <taxon>unclassified sequences</taxon>
        <taxon>metagenomes</taxon>
        <taxon>ecological metagenomes</taxon>
    </lineage>
</organism>
<proteinExistence type="predicted"/>
<protein>
    <submittedName>
        <fullName evidence="1">Uncharacterized protein</fullName>
    </submittedName>
</protein>
<sequence length="136" mass="16155">MSDVLRFDVLRIKSKMRKKCQCLEPKYEIDIVNNTVECRDCGAYVDPITALYNIAIKYQRIDDYMNQLREEKQALEKYQPRLKIIKYLEQQYAGARNAMVPSCPHCKKFFDLEDLRHVAWQGRAYYEQIKHLGGDI</sequence>
<evidence type="ECO:0000313" key="1">
    <source>
        <dbReference type="EMBL" id="MPN44923.1"/>
    </source>
</evidence>
<dbReference type="AlphaFoldDB" id="A0A645IBW5"/>
<reference evidence="1" key="1">
    <citation type="submission" date="2019-08" db="EMBL/GenBank/DDBJ databases">
        <authorList>
            <person name="Kucharzyk K."/>
            <person name="Murdoch R.W."/>
            <person name="Higgins S."/>
            <person name="Loffler F."/>
        </authorList>
    </citation>
    <scope>NUCLEOTIDE SEQUENCE</scope>
</reference>